<dbReference type="InterPro" id="IPR020449">
    <property type="entry name" value="Tscrpt_reg_AraC-type_HTH"/>
</dbReference>
<dbReference type="SMART" id="SM00342">
    <property type="entry name" value="HTH_ARAC"/>
    <property type="match status" value="1"/>
</dbReference>
<organism evidence="5 6">
    <name type="scientific">Euzebyella saccharophila</name>
    <dbReference type="NCBI Taxonomy" id="679664"/>
    <lineage>
        <taxon>Bacteria</taxon>
        <taxon>Pseudomonadati</taxon>
        <taxon>Bacteroidota</taxon>
        <taxon>Flavobacteriia</taxon>
        <taxon>Flavobacteriales</taxon>
        <taxon>Flavobacteriaceae</taxon>
        <taxon>Euzebyella</taxon>
    </lineage>
</organism>
<evidence type="ECO:0000313" key="5">
    <source>
        <dbReference type="EMBL" id="MFC4094241.1"/>
    </source>
</evidence>
<dbReference type="Pfam" id="PF12833">
    <property type="entry name" value="HTH_18"/>
    <property type="match status" value="1"/>
</dbReference>
<dbReference type="PANTHER" id="PTHR47893">
    <property type="entry name" value="REGULATORY PROTEIN PCHR"/>
    <property type="match status" value="1"/>
</dbReference>
<proteinExistence type="predicted"/>
<evidence type="ECO:0000313" key="6">
    <source>
        <dbReference type="Proteomes" id="UP001595814"/>
    </source>
</evidence>
<dbReference type="InterPro" id="IPR053142">
    <property type="entry name" value="PchR_regulatory_protein"/>
</dbReference>
<dbReference type="PRINTS" id="PR00032">
    <property type="entry name" value="HTHARAC"/>
</dbReference>
<evidence type="ECO:0000256" key="3">
    <source>
        <dbReference type="ARBA" id="ARBA00023163"/>
    </source>
</evidence>
<keyword evidence="1" id="KW-0805">Transcription regulation</keyword>
<protein>
    <submittedName>
        <fullName evidence="5">Helix-turn-helix transcriptional regulator</fullName>
    </submittedName>
</protein>
<evidence type="ECO:0000256" key="2">
    <source>
        <dbReference type="ARBA" id="ARBA00023125"/>
    </source>
</evidence>
<reference evidence="6" key="1">
    <citation type="journal article" date="2019" name="Int. J. Syst. Evol. Microbiol.">
        <title>The Global Catalogue of Microorganisms (GCM) 10K type strain sequencing project: providing services to taxonomists for standard genome sequencing and annotation.</title>
        <authorList>
            <consortium name="The Broad Institute Genomics Platform"/>
            <consortium name="The Broad Institute Genome Sequencing Center for Infectious Disease"/>
            <person name="Wu L."/>
            <person name="Ma J."/>
        </authorList>
    </citation>
    <scope>NUCLEOTIDE SEQUENCE [LARGE SCALE GENOMIC DNA]</scope>
    <source>
        <strain evidence="6">CECT 7477</strain>
    </source>
</reference>
<accession>A0ABV8JJC4</accession>
<keyword evidence="6" id="KW-1185">Reference proteome</keyword>
<dbReference type="EMBL" id="JBHSAW010000001">
    <property type="protein sequence ID" value="MFC4094241.1"/>
    <property type="molecule type" value="Genomic_DNA"/>
</dbReference>
<name>A0ABV8JJC4_9FLAO</name>
<evidence type="ECO:0000256" key="1">
    <source>
        <dbReference type="ARBA" id="ARBA00023015"/>
    </source>
</evidence>
<evidence type="ECO:0000259" key="4">
    <source>
        <dbReference type="PROSITE" id="PS01124"/>
    </source>
</evidence>
<dbReference type="PROSITE" id="PS01124">
    <property type="entry name" value="HTH_ARAC_FAMILY_2"/>
    <property type="match status" value="1"/>
</dbReference>
<dbReference type="InterPro" id="IPR009057">
    <property type="entry name" value="Homeodomain-like_sf"/>
</dbReference>
<dbReference type="PANTHER" id="PTHR47893:SF1">
    <property type="entry name" value="REGULATORY PROTEIN PCHR"/>
    <property type="match status" value="1"/>
</dbReference>
<comment type="caution">
    <text evidence="5">The sequence shown here is derived from an EMBL/GenBank/DDBJ whole genome shotgun (WGS) entry which is preliminary data.</text>
</comment>
<keyword evidence="2" id="KW-0238">DNA-binding</keyword>
<keyword evidence="3" id="KW-0804">Transcription</keyword>
<dbReference type="InterPro" id="IPR018060">
    <property type="entry name" value="HTH_AraC"/>
</dbReference>
<feature type="domain" description="HTH araC/xylS-type" evidence="4">
    <location>
        <begin position="224"/>
        <end position="320"/>
    </location>
</feature>
<dbReference type="RefSeq" id="WP_192462494.1">
    <property type="nucleotide sequence ID" value="NZ_JACYFJ010000004.1"/>
</dbReference>
<gene>
    <name evidence="5" type="ORF">ACFOUT_00035</name>
</gene>
<sequence length="320" mass="36852">MTAKIEAPWINLMTSAYSEEDFLVQEEELNMWGIKGEWRLQELNGCSIFETQLKQEKNSKLGLNISSEMVKLHFQLVGTQVSLGKDGNSKQFLGEGYFNFLKVEKGKRSYRLRSTIIHSFELHFKKEFLLSVIGNLNSKLIGFLKDDKDDDCLPFWQHNQPLTNYLCELINNIKTCSLQGALRKSYLEAKVIELVEALFVKKPKCISLGIVPARPPKIEDALMEKVHIFLQRNMSKSITIPQLAQFAGVNTSKLKHDFKQAYGTTLFKHLTSLRMERAYQMLSQKDTTIAHISQKVGYKNPQHFTAAFKKYYGFLPREIN</sequence>
<dbReference type="SUPFAM" id="SSF46689">
    <property type="entry name" value="Homeodomain-like"/>
    <property type="match status" value="2"/>
</dbReference>
<dbReference type="Gene3D" id="1.10.10.60">
    <property type="entry name" value="Homeodomain-like"/>
    <property type="match status" value="1"/>
</dbReference>
<dbReference type="Proteomes" id="UP001595814">
    <property type="component" value="Unassembled WGS sequence"/>
</dbReference>